<keyword evidence="3 6" id="KW-0812">Transmembrane</keyword>
<evidence type="ECO:0000313" key="7">
    <source>
        <dbReference type="EMBL" id="EOR92910.1"/>
    </source>
</evidence>
<evidence type="ECO:0000256" key="4">
    <source>
        <dbReference type="ARBA" id="ARBA00022989"/>
    </source>
</evidence>
<sequence>MSVSSRLISGTAAAWVQIGINLLTQLALVPIYLTYWRVETYGLWLAILSFASILNSLDLGFQEYLAYEFLKIGKENLSKISNYLCSSILIGVLLGIIQIIIVTGVIYWGVLPHLLGESLIGIGNTNTIHEAGIVLLLQGGAWLVCGSIGGLLTRVLSTFGYYPRMAWWGVFASVLMNITPAVAVMNGAGLLFTGIILAVVRVLSDAPIYVDMLRLLRKEGVKIVYPSLTLGWQIFVRSSVISVTNLFENFRQQGARLFLTPFVGATGLAAFATMRTGANVAMQGLHTITNPLMPDLMRFLHQRDQVRSNIAFSTVWVVAIALMAPALIVLQAVFEPLYRAWTRGQIPFNHWLFALLSLGVLVYAIAQPAISVVRGNNLLKQQITISSLTAAVVILGIVILVPLLGIVGAGMAILLAEIIACVAYSIVAKQWLSLHELIWPQRSFNIALISVWITAISMGGMIGLPQYKWIIVCVSMLALFWNFWKYWHTLPVLATQHAMRLVINLPGVKFLFSNN</sequence>
<gene>
    <name evidence="7" type="ORF">ADIARSV_3998</name>
</gene>
<dbReference type="PANTHER" id="PTHR30250">
    <property type="entry name" value="PST FAMILY PREDICTED COLANIC ACID TRANSPORTER"/>
    <property type="match status" value="1"/>
</dbReference>
<dbReference type="STRING" id="1150600.ADIARSV_3998"/>
<dbReference type="eggNOG" id="COG2244">
    <property type="taxonomic scope" value="Bacteria"/>
</dbReference>
<proteinExistence type="predicted"/>
<protein>
    <submittedName>
        <fullName evidence="7">Polysaccharide biosynthesis protein</fullName>
    </submittedName>
</protein>
<dbReference type="AlphaFoldDB" id="R9GMY9"/>
<reference evidence="7 8" key="1">
    <citation type="journal article" date="2013" name="Genome Announc.">
        <title>Draft Genome Sequence of Arcticibacter svalbardensis Strain MN12-7T, a Member of the Family Sphingobacteriaceae Isolated from an Arctic Soil Sample.</title>
        <authorList>
            <person name="Shivaji S."/>
            <person name="Ara S."/>
            <person name="Prasad S."/>
            <person name="Manasa B.P."/>
            <person name="Begum Z."/>
            <person name="Singh A."/>
            <person name="Kumar Pinnaka A."/>
        </authorList>
    </citation>
    <scope>NUCLEOTIDE SEQUENCE [LARGE SCALE GENOMIC DNA]</scope>
    <source>
        <strain evidence="7 8">MN12-7</strain>
    </source>
</reference>
<feature type="transmembrane region" description="Helical" evidence="6">
    <location>
        <begin position="41"/>
        <end position="61"/>
    </location>
</feature>
<feature type="transmembrane region" description="Helical" evidence="6">
    <location>
        <begin position="12"/>
        <end position="35"/>
    </location>
</feature>
<dbReference type="InterPro" id="IPR050833">
    <property type="entry name" value="Poly_Biosynth_Transport"/>
</dbReference>
<evidence type="ECO:0000256" key="3">
    <source>
        <dbReference type="ARBA" id="ARBA00022692"/>
    </source>
</evidence>
<feature type="transmembrane region" description="Helical" evidence="6">
    <location>
        <begin position="350"/>
        <end position="373"/>
    </location>
</feature>
<keyword evidence="4 6" id="KW-1133">Transmembrane helix</keyword>
<feature type="transmembrane region" description="Helical" evidence="6">
    <location>
        <begin position="385"/>
        <end position="406"/>
    </location>
</feature>
<evidence type="ECO:0000256" key="5">
    <source>
        <dbReference type="ARBA" id="ARBA00023136"/>
    </source>
</evidence>
<dbReference type="OrthoDB" id="7011692at2"/>
<feature type="transmembrane region" description="Helical" evidence="6">
    <location>
        <begin position="165"/>
        <end position="184"/>
    </location>
</feature>
<keyword evidence="5 6" id="KW-0472">Membrane</keyword>
<dbReference type="EMBL" id="AQPN01000141">
    <property type="protein sequence ID" value="EOR92910.1"/>
    <property type="molecule type" value="Genomic_DNA"/>
</dbReference>
<accession>R9GMY9</accession>
<feature type="transmembrane region" description="Helical" evidence="6">
    <location>
        <begin position="131"/>
        <end position="153"/>
    </location>
</feature>
<evidence type="ECO:0000313" key="8">
    <source>
        <dbReference type="Proteomes" id="UP000014174"/>
    </source>
</evidence>
<dbReference type="GO" id="GO:0005886">
    <property type="term" value="C:plasma membrane"/>
    <property type="evidence" value="ECO:0007669"/>
    <property type="project" value="UniProtKB-SubCell"/>
</dbReference>
<feature type="transmembrane region" description="Helical" evidence="6">
    <location>
        <begin position="310"/>
        <end position="330"/>
    </location>
</feature>
<evidence type="ECO:0000256" key="1">
    <source>
        <dbReference type="ARBA" id="ARBA00004651"/>
    </source>
</evidence>
<evidence type="ECO:0000256" key="6">
    <source>
        <dbReference type="SAM" id="Phobius"/>
    </source>
</evidence>
<name>R9GMY9_9SPHI</name>
<feature type="transmembrane region" description="Helical" evidence="6">
    <location>
        <begin position="190"/>
        <end position="210"/>
    </location>
</feature>
<dbReference type="PANTHER" id="PTHR30250:SF11">
    <property type="entry name" value="O-ANTIGEN TRANSPORTER-RELATED"/>
    <property type="match status" value="1"/>
</dbReference>
<dbReference type="Proteomes" id="UP000014174">
    <property type="component" value="Unassembled WGS sequence"/>
</dbReference>
<feature type="transmembrane region" description="Helical" evidence="6">
    <location>
        <begin position="444"/>
        <end position="463"/>
    </location>
</feature>
<feature type="transmembrane region" description="Helical" evidence="6">
    <location>
        <begin position="412"/>
        <end position="432"/>
    </location>
</feature>
<keyword evidence="2" id="KW-1003">Cell membrane</keyword>
<dbReference type="RefSeq" id="WP_016197218.1">
    <property type="nucleotide sequence ID" value="NZ_AQPN01000141.1"/>
</dbReference>
<evidence type="ECO:0000256" key="2">
    <source>
        <dbReference type="ARBA" id="ARBA00022475"/>
    </source>
</evidence>
<comment type="caution">
    <text evidence="7">The sequence shown here is derived from an EMBL/GenBank/DDBJ whole genome shotgun (WGS) entry which is preliminary data.</text>
</comment>
<organism evidence="7 8">
    <name type="scientific">Arcticibacter svalbardensis MN12-7</name>
    <dbReference type="NCBI Taxonomy" id="1150600"/>
    <lineage>
        <taxon>Bacteria</taxon>
        <taxon>Pseudomonadati</taxon>
        <taxon>Bacteroidota</taxon>
        <taxon>Sphingobacteriia</taxon>
        <taxon>Sphingobacteriales</taxon>
        <taxon>Sphingobacteriaceae</taxon>
        <taxon>Arcticibacter</taxon>
    </lineage>
</organism>
<keyword evidence="8" id="KW-1185">Reference proteome</keyword>
<feature type="transmembrane region" description="Helical" evidence="6">
    <location>
        <begin position="469"/>
        <end position="487"/>
    </location>
</feature>
<feature type="transmembrane region" description="Helical" evidence="6">
    <location>
        <begin position="82"/>
        <end position="111"/>
    </location>
</feature>
<comment type="subcellular location">
    <subcellularLocation>
        <location evidence="1">Cell membrane</location>
        <topology evidence="1">Multi-pass membrane protein</topology>
    </subcellularLocation>
</comment>